<evidence type="ECO:0000256" key="7">
    <source>
        <dbReference type="PROSITE-ProRule" id="PRU00169"/>
    </source>
</evidence>
<dbReference type="PANTHER" id="PTHR48111">
    <property type="entry name" value="REGULATOR OF RPOS"/>
    <property type="match status" value="1"/>
</dbReference>
<keyword evidence="12" id="KW-1185">Reference proteome</keyword>
<reference evidence="11" key="1">
    <citation type="submission" date="2022-11" db="EMBL/GenBank/DDBJ databases">
        <title>WGS of Natronobacillus azotifigens 24KS-1, an anaerobic diazotrophic haloalkaliphile from soda-rich habitats.</title>
        <authorList>
            <person name="Sorokin D.Y."/>
            <person name="Merkel A.Y."/>
        </authorList>
    </citation>
    <scope>NUCLEOTIDE SEQUENCE</scope>
    <source>
        <strain evidence="11">24KS-1</strain>
    </source>
</reference>
<evidence type="ECO:0000259" key="10">
    <source>
        <dbReference type="PROSITE" id="PS51755"/>
    </source>
</evidence>
<dbReference type="InterPro" id="IPR039420">
    <property type="entry name" value="WalR-like"/>
</dbReference>
<feature type="domain" description="OmpR/PhoB-type" evidence="10">
    <location>
        <begin position="135"/>
        <end position="235"/>
    </location>
</feature>
<dbReference type="SMART" id="SM00448">
    <property type="entry name" value="REC"/>
    <property type="match status" value="1"/>
</dbReference>
<dbReference type="GO" id="GO:0032993">
    <property type="term" value="C:protein-DNA complex"/>
    <property type="evidence" value="ECO:0007669"/>
    <property type="project" value="TreeGrafter"/>
</dbReference>
<keyword evidence="3" id="KW-0902">Two-component regulatory system</keyword>
<dbReference type="SUPFAM" id="SSF52172">
    <property type="entry name" value="CheY-like"/>
    <property type="match status" value="1"/>
</dbReference>
<dbReference type="InterPro" id="IPR036388">
    <property type="entry name" value="WH-like_DNA-bd_sf"/>
</dbReference>
<dbReference type="Gene3D" id="6.10.250.690">
    <property type="match status" value="1"/>
</dbReference>
<dbReference type="Pfam" id="PF00486">
    <property type="entry name" value="Trans_reg_C"/>
    <property type="match status" value="1"/>
</dbReference>
<evidence type="ECO:0000313" key="11">
    <source>
        <dbReference type="EMBL" id="MCZ0704245.1"/>
    </source>
</evidence>
<evidence type="ECO:0000256" key="5">
    <source>
        <dbReference type="ARBA" id="ARBA00023125"/>
    </source>
</evidence>
<dbReference type="Gene3D" id="1.10.10.10">
    <property type="entry name" value="Winged helix-like DNA-binding domain superfamily/Winged helix DNA-binding domain"/>
    <property type="match status" value="1"/>
</dbReference>
<dbReference type="GO" id="GO:0006355">
    <property type="term" value="P:regulation of DNA-templated transcription"/>
    <property type="evidence" value="ECO:0007669"/>
    <property type="project" value="InterPro"/>
</dbReference>
<feature type="modified residue" description="4-aspartylphosphate" evidence="7">
    <location>
        <position position="53"/>
    </location>
</feature>
<dbReference type="InterPro" id="IPR001867">
    <property type="entry name" value="OmpR/PhoB-type_DNA-bd"/>
</dbReference>
<evidence type="ECO:0000256" key="2">
    <source>
        <dbReference type="ARBA" id="ARBA00022553"/>
    </source>
</evidence>
<dbReference type="InterPro" id="IPR011006">
    <property type="entry name" value="CheY-like_superfamily"/>
</dbReference>
<protein>
    <submittedName>
        <fullName evidence="11">Response regulator transcription factor</fullName>
    </submittedName>
</protein>
<name>A0A9J6RFP4_9BACI</name>
<keyword evidence="6" id="KW-0804">Transcription</keyword>
<dbReference type="AlphaFoldDB" id="A0A9J6RFP4"/>
<dbReference type="SUPFAM" id="SSF46894">
    <property type="entry name" value="C-terminal effector domain of the bipartite response regulators"/>
    <property type="match status" value="1"/>
</dbReference>
<evidence type="ECO:0000256" key="1">
    <source>
        <dbReference type="ARBA" id="ARBA00004496"/>
    </source>
</evidence>
<keyword evidence="4" id="KW-0805">Transcription regulation</keyword>
<feature type="domain" description="Response regulatory" evidence="9">
    <location>
        <begin position="4"/>
        <end position="118"/>
    </location>
</feature>
<comment type="subcellular location">
    <subcellularLocation>
        <location evidence="1">Cytoplasm</location>
    </subcellularLocation>
</comment>
<dbReference type="Proteomes" id="UP001084197">
    <property type="component" value="Unassembled WGS sequence"/>
</dbReference>
<dbReference type="PROSITE" id="PS50110">
    <property type="entry name" value="RESPONSE_REGULATORY"/>
    <property type="match status" value="1"/>
</dbReference>
<dbReference type="GO" id="GO:0000976">
    <property type="term" value="F:transcription cis-regulatory region binding"/>
    <property type="evidence" value="ECO:0007669"/>
    <property type="project" value="TreeGrafter"/>
</dbReference>
<evidence type="ECO:0000256" key="6">
    <source>
        <dbReference type="ARBA" id="ARBA00023163"/>
    </source>
</evidence>
<evidence type="ECO:0000256" key="8">
    <source>
        <dbReference type="PROSITE-ProRule" id="PRU01091"/>
    </source>
</evidence>
<evidence type="ECO:0000259" key="9">
    <source>
        <dbReference type="PROSITE" id="PS50110"/>
    </source>
</evidence>
<dbReference type="Pfam" id="PF00072">
    <property type="entry name" value="Response_reg"/>
    <property type="match status" value="1"/>
</dbReference>
<keyword evidence="2 7" id="KW-0597">Phosphoprotein</keyword>
<dbReference type="GO" id="GO:0005829">
    <property type="term" value="C:cytosol"/>
    <property type="evidence" value="ECO:0007669"/>
    <property type="project" value="TreeGrafter"/>
</dbReference>
<dbReference type="PANTHER" id="PTHR48111:SF40">
    <property type="entry name" value="PHOSPHATE REGULON TRANSCRIPTIONAL REGULATORY PROTEIN PHOB"/>
    <property type="match status" value="1"/>
</dbReference>
<dbReference type="RefSeq" id="WP_268781015.1">
    <property type="nucleotide sequence ID" value="NZ_JAPRAT010000031.1"/>
</dbReference>
<dbReference type="CDD" id="cd00383">
    <property type="entry name" value="trans_reg_C"/>
    <property type="match status" value="1"/>
</dbReference>
<dbReference type="InterPro" id="IPR016032">
    <property type="entry name" value="Sig_transdc_resp-reg_C-effctor"/>
</dbReference>
<proteinExistence type="predicted"/>
<sequence>MAQSILLVTERTEECDQLQKDFHKHSYVTWATDQLEKALQYAESLPFFGIIIDLDAKIDGLELCKRLRAALTYWLPIILITSEDDEFNSILGLELGADDYVIKPVQIKPLIARFHAILRRGKLCCKNQKELIPAKDSRLINGELVLDPSRFTLYKNDQSITLTRKEFELLHYFFTNKGRAISRSELFQALESDSRKLDARIIDVFISRIRKKIASPNKGINYIKTVRNLGYMMNDYDEMTSESVHNPVAHRYI</sequence>
<evidence type="ECO:0000256" key="3">
    <source>
        <dbReference type="ARBA" id="ARBA00023012"/>
    </source>
</evidence>
<keyword evidence="5 8" id="KW-0238">DNA-binding</keyword>
<gene>
    <name evidence="11" type="ORF">OWO01_13620</name>
</gene>
<dbReference type="GO" id="GO:0000156">
    <property type="term" value="F:phosphorelay response regulator activity"/>
    <property type="evidence" value="ECO:0007669"/>
    <property type="project" value="TreeGrafter"/>
</dbReference>
<organism evidence="11 12">
    <name type="scientific">Natronobacillus azotifigens</name>
    <dbReference type="NCBI Taxonomy" id="472978"/>
    <lineage>
        <taxon>Bacteria</taxon>
        <taxon>Bacillati</taxon>
        <taxon>Bacillota</taxon>
        <taxon>Bacilli</taxon>
        <taxon>Bacillales</taxon>
        <taxon>Bacillaceae</taxon>
        <taxon>Natronobacillus</taxon>
    </lineage>
</organism>
<evidence type="ECO:0000256" key="4">
    <source>
        <dbReference type="ARBA" id="ARBA00023015"/>
    </source>
</evidence>
<accession>A0A9J6RFP4</accession>
<evidence type="ECO:0000313" key="12">
    <source>
        <dbReference type="Proteomes" id="UP001084197"/>
    </source>
</evidence>
<dbReference type="EMBL" id="JAPRAT010000031">
    <property type="protein sequence ID" value="MCZ0704245.1"/>
    <property type="molecule type" value="Genomic_DNA"/>
</dbReference>
<dbReference type="SMART" id="SM00862">
    <property type="entry name" value="Trans_reg_C"/>
    <property type="match status" value="1"/>
</dbReference>
<dbReference type="InterPro" id="IPR001789">
    <property type="entry name" value="Sig_transdc_resp-reg_receiver"/>
</dbReference>
<dbReference type="Gene3D" id="3.40.50.2300">
    <property type="match status" value="1"/>
</dbReference>
<dbReference type="PROSITE" id="PS51755">
    <property type="entry name" value="OMPR_PHOB"/>
    <property type="match status" value="1"/>
</dbReference>
<comment type="caution">
    <text evidence="11">The sequence shown here is derived from an EMBL/GenBank/DDBJ whole genome shotgun (WGS) entry which is preliminary data.</text>
</comment>
<feature type="DNA-binding region" description="OmpR/PhoB-type" evidence="8">
    <location>
        <begin position="135"/>
        <end position="235"/>
    </location>
</feature>